<feature type="domain" description="Glycosyltransferase subfamily 4-like N-terminal" evidence="2">
    <location>
        <begin position="23"/>
        <end position="186"/>
    </location>
</feature>
<keyword evidence="4" id="KW-1185">Reference proteome</keyword>
<sequence>MDRQAGPARRLHVLHLHSTFDAGGKERRSVALMNRFGNALDHSVVSAQPGALGARSLLARGLSVHFPLGFPPLVGKLGVRRLQTLARGMQGFDLICTYNWGAMDAVMAHALFAPLYGLAPLVHHEDGFNADEAERLNPRRNWFRRVALARASALVVPSRRLEAVARDAWHQPAGKVHRIANGIDTAAYARKARPDALPRVIKRPGEKWVGTLAGLRPVKNLPRLVRAFRALPEEWHLVILGEGPEREAILTQAMDLNIGHRVHLPGHVPDPALAVGLFDFFALSSDSEQFPLSVVEAMAAGLAVASPAVGDVAEIVAADNARFIAPVGDEAALAQAMLDLATDELARRRAGAANRVLATREYDESVMAGHYARVYADALGLAQFP</sequence>
<dbReference type="Proteomes" id="UP001184150">
    <property type="component" value="Unassembled WGS sequence"/>
</dbReference>
<comment type="caution">
    <text evidence="3">The sequence shown here is derived from an EMBL/GenBank/DDBJ whole genome shotgun (WGS) entry which is preliminary data.</text>
</comment>
<proteinExistence type="predicted"/>
<dbReference type="SUPFAM" id="SSF53756">
    <property type="entry name" value="UDP-Glycosyltransferase/glycogen phosphorylase"/>
    <property type="match status" value="1"/>
</dbReference>
<reference evidence="3 4" key="1">
    <citation type="submission" date="2023-07" db="EMBL/GenBank/DDBJ databases">
        <title>Sorghum-associated microbial communities from plants grown in Nebraska, USA.</title>
        <authorList>
            <person name="Schachtman D."/>
        </authorList>
    </citation>
    <scope>NUCLEOTIDE SEQUENCE [LARGE SCALE GENOMIC DNA]</scope>
    <source>
        <strain evidence="3 4">DS1027</strain>
    </source>
</reference>
<dbReference type="Gene3D" id="3.40.50.2000">
    <property type="entry name" value="Glycogen Phosphorylase B"/>
    <property type="match status" value="2"/>
</dbReference>
<gene>
    <name evidence="3" type="ORF">J2792_002603</name>
</gene>
<evidence type="ECO:0000313" key="3">
    <source>
        <dbReference type="EMBL" id="MDR6511727.1"/>
    </source>
</evidence>
<name>A0ABU1MNW8_9SPHN</name>
<evidence type="ECO:0000259" key="2">
    <source>
        <dbReference type="Pfam" id="PF13439"/>
    </source>
</evidence>
<dbReference type="Pfam" id="PF00534">
    <property type="entry name" value="Glycos_transf_1"/>
    <property type="match status" value="1"/>
</dbReference>
<dbReference type="EMBL" id="JAVDRD010000006">
    <property type="protein sequence ID" value="MDR6511727.1"/>
    <property type="molecule type" value="Genomic_DNA"/>
</dbReference>
<protein>
    <submittedName>
        <fullName evidence="3">Glycosyltransferase involved in cell wall biosynthesis</fullName>
    </submittedName>
</protein>
<feature type="domain" description="Glycosyl transferase family 1" evidence="1">
    <location>
        <begin position="203"/>
        <end position="354"/>
    </location>
</feature>
<dbReference type="CDD" id="cd03801">
    <property type="entry name" value="GT4_PimA-like"/>
    <property type="match status" value="1"/>
</dbReference>
<accession>A0ABU1MNW8</accession>
<dbReference type="InterPro" id="IPR028098">
    <property type="entry name" value="Glyco_trans_4-like_N"/>
</dbReference>
<dbReference type="InterPro" id="IPR001296">
    <property type="entry name" value="Glyco_trans_1"/>
</dbReference>
<evidence type="ECO:0000259" key="1">
    <source>
        <dbReference type="Pfam" id="PF00534"/>
    </source>
</evidence>
<dbReference type="Pfam" id="PF13439">
    <property type="entry name" value="Glyco_transf_4"/>
    <property type="match status" value="1"/>
</dbReference>
<organism evidence="3 4">
    <name type="scientific">Novosphingobium capsulatum</name>
    <dbReference type="NCBI Taxonomy" id="13688"/>
    <lineage>
        <taxon>Bacteria</taxon>
        <taxon>Pseudomonadati</taxon>
        <taxon>Pseudomonadota</taxon>
        <taxon>Alphaproteobacteria</taxon>
        <taxon>Sphingomonadales</taxon>
        <taxon>Sphingomonadaceae</taxon>
        <taxon>Novosphingobium</taxon>
    </lineage>
</organism>
<evidence type="ECO:0000313" key="4">
    <source>
        <dbReference type="Proteomes" id="UP001184150"/>
    </source>
</evidence>
<dbReference type="PANTHER" id="PTHR12526">
    <property type="entry name" value="GLYCOSYLTRANSFERASE"/>
    <property type="match status" value="1"/>
</dbReference>
<dbReference type="RefSeq" id="WP_309805515.1">
    <property type="nucleotide sequence ID" value="NZ_JAVDRD010000006.1"/>
</dbReference>
<dbReference type="PANTHER" id="PTHR12526:SF634">
    <property type="entry name" value="BLL3361 PROTEIN"/>
    <property type="match status" value="1"/>
</dbReference>